<dbReference type="AlphaFoldDB" id="A0A318T9N7"/>
<dbReference type="Proteomes" id="UP000247454">
    <property type="component" value="Unassembled WGS sequence"/>
</dbReference>
<name>A0A318T9N7_9HYPH</name>
<evidence type="ECO:0000313" key="2">
    <source>
        <dbReference type="Proteomes" id="UP000247454"/>
    </source>
</evidence>
<protein>
    <recommendedName>
        <fullName evidence="3">Head fiber protein</fullName>
    </recommendedName>
</protein>
<dbReference type="RefSeq" id="WP_110749033.1">
    <property type="nucleotide sequence ID" value="NZ_QJTF01000003.1"/>
</dbReference>
<proteinExistence type="predicted"/>
<evidence type="ECO:0000313" key="1">
    <source>
        <dbReference type="EMBL" id="PYE89599.1"/>
    </source>
</evidence>
<gene>
    <name evidence="1" type="ORF">C7477_103107</name>
</gene>
<dbReference type="OrthoDB" id="8476536at2"/>
<dbReference type="EMBL" id="QJTF01000003">
    <property type="protein sequence ID" value="PYE89599.1"/>
    <property type="molecule type" value="Genomic_DNA"/>
</dbReference>
<comment type="caution">
    <text evidence="1">The sequence shown here is derived from an EMBL/GenBank/DDBJ whole genome shotgun (WGS) entry which is preliminary data.</text>
</comment>
<organism evidence="1 2">
    <name type="scientific">Phyllobacterium leguminum</name>
    <dbReference type="NCBI Taxonomy" id="314237"/>
    <lineage>
        <taxon>Bacteria</taxon>
        <taxon>Pseudomonadati</taxon>
        <taxon>Pseudomonadota</taxon>
        <taxon>Alphaproteobacteria</taxon>
        <taxon>Hyphomicrobiales</taxon>
        <taxon>Phyllobacteriaceae</taxon>
        <taxon>Phyllobacterium</taxon>
    </lineage>
</organism>
<dbReference type="Gene3D" id="6.10.140.1630">
    <property type="match status" value="1"/>
</dbReference>
<evidence type="ECO:0008006" key="3">
    <source>
        <dbReference type="Google" id="ProtNLM"/>
    </source>
</evidence>
<sequence>MAITSDYLIEVYRPQMEKKLPDAQKGREVASIGDLLSDGGALTPPTGAGAATVIGYNFGGEYSAVPYSQEVMGFNLVMRDIEGQIPGPAPTQDAHLANKSYVDEAVANAPTATWDTLGGKPAVIAAGSDQAAARTAIGAGTSNLTIGTTAATAMAGNKEPTTSERGGVLQQAAMADLTAAPTQDNFNAVLAVLRDAGVIATS</sequence>
<reference evidence="1 2" key="1">
    <citation type="submission" date="2018-06" db="EMBL/GenBank/DDBJ databases">
        <title>Genomic Encyclopedia of Type Strains, Phase III (KMG-III): the genomes of soil and plant-associated and newly described type strains.</title>
        <authorList>
            <person name="Whitman W."/>
        </authorList>
    </citation>
    <scope>NUCLEOTIDE SEQUENCE [LARGE SCALE GENOMIC DNA]</scope>
    <source>
        <strain evidence="1 2">ORS 1419</strain>
    </source>
</reference>
<accession>A0A318T9N7</accession>
<keyword evidence="2" id="KW-1185">Reference proteome</keyword>